<evidence type="ECO:0000313" key="3">
    <source>
        <dbReference type="Proteomes" id="UP000605986"/>
    </source>
</evidence>
<evidence type="ECO:0000256" key="1">
    <source>
        <dbReference type="SAM" id="Phobius"/>
    </source>
</evidence>
<keyword evidence="1" id="KW-0812">Transmembrane</keyword>
<organism evidence="2 3">
    <name type="scientific">Fusarium austroafricanum</name>
    <dbReference type="NCBI Taxonomy" id="2364996"/>
    <lineage>
        <taxon>Eukaryota</taxon>
        <taxon>Fungi</taxon>
        <taxon>Dikarya</taxon>
        <taxon>Ascomycota</taxon>
        <taxon>Pezizomycotina</taxon>
        <taxon>Sordariomycetes</taxon>
        <taxon>Hypocreomycetidae</taxon>
        <taxon>Hypocreales</taxon>
        <taxon>Nectriaceae</taxon>
        <taxon>Fusarium</taxon>
        <taxon>Fusarium concolor species complex</taxon>
    </lineage>
</organism>
<dbReference type="Proteomes" id="UP000605986">
    <property type="component" value="Unassembled WGS sequence"/>
</dbReference>
<dbReference type="EMBL" id="JAADJG010000210">
    <property type="protein sequence ID" value="KAF4451763.1"/>
    <property type="molecule type" value="Genomic_DNA"/>
</dbReference>
<keyword evidence="1" id="KW-0472">Membrane</keyword>
<evidence type="ECO:0000313" key="2">
    <source>
        <dbReference type="EMBL" id="KAF4451763.1"/>
    </source>
</evidence>
<name>A0A8H4KL90_9HYPO</name>
<proteinExistence type="predicted"/>
<comment type="caution">
    <text evidence="2">The sequence shown here is derived from an EMBL/GenBank/DDBJ whole genome shotgun (WGS) entry which is preliminary data.</text>
</comment>
<protein>
    <submittedName>
        <fullName evidence="2">Uncharacterized protein</fullName>
    </submittedName>
</protein>
<reference evidence="2" key="1">
    <citation type="submission" date="2020-01" db="EMBL/GenBank/DDBJ databases">
        <title>Identification and distribution of gene clusters putatively required for synthesis of sphingolipid metabolism inhibitors in phylogenetically diverse species of the filamentous fungus Fusarium.</title>
        <authorList>
            <person name="Kim H.-S."/>
            <person name="Busman M."/>
            <person name="Brown D.W."/>
            <person name="Divon H."/>
            <person name="Uhlig S."/>
            <person name="Proctor R.H."/>
        </authorList>
    </citation>
    <scope>NUCLEOTIDE SEQUENCE</scope>
    <source>
        <strain evidence="2">NRRL 53441</strain>
    </source>
</reference>
<feature type="transmembrane region" description="Helical" evidence="1">
    <location>
        <begin position="128"/>
        <end position="146"/>
    </location>
</feature>
<dbReference type="AlphaFoldDB" id="A0A8H4KL90"/>
<sequence length="245" mass="27555">MTLAYMFNGLVTYAFWWEKPKDIATASFVALSEMTSAQWEKFESLAMENTYDVSDRDEKQSGSIVWYVVPRDCRDDEVGVMEDPERDTQESNSTVEARPRKVGTDVIEVEQVDSVITEWDSSLCMTRYWPLLCILGASFGAIHLISWVSSFPSKAKRWLWSVSALVPVLSSVICMQFRKMSLRWDGPLTIIKVGSPLLCLATRVAIAVEAFVGLRAMEPATYDSSHSLTTGFTSYKIPTGRRTSS</sequence>
<keyword evidence="1" id="KW-1133">Transmembrane helix</keyword>
<dbReference type="PANTHER" id="PTHR35043">
    <property type="entry name" value="TRANSCRIPTION FACTOR DOMAIN-CONTAINING PROTEIN"/>
    <property type="match status" value="1"/>
</dbReference>
<feature type="transmembrane region" description="Helical" evidence="1">
    <location>
        <begin position="158"/>
        <end position="177"/>
    </location>
</feature>
<accession>A0A8H4KL90</accession>
<gene>
    <name evidence="2" type="ORF">F53441_5297</name>
</gene>
<dbReference type="PANTHER" id="PTHR35043:SF7">
    <property type="entry name" value="TRANSCRIPTION FACTOR DOMAIN-CONTAINING PROTEIN"/>
    <property type="match status" value="1"/>
</dbReference>
<dbReference type="OrthoDB" id="3061561at2759"/>
<keyword evidence="3" id="KW-1185">Reference proteome</keyword>